<dbReference type="InterPro" id="IPR036511">
    <property type="entry name" value="TGT-like_sf"/>
</dbReference>
<dbReference type="NCBIfam" id="TIGR00449">
    <property type="entry name" value="tgt_general"/>
    <property type="match status" value="1"/>
</dbReference>
<protein>
    <recommendedName>
        <fullName evidence="7">tRNA-guanine(15) transglycosylase</fullName>
        <ecNumber evidence="7">2.4.2.48</ecNumber>
    </recommendedName>
    <alternativeName>
        <fullName evidence="7">7-cyano-7-deazaguanine tRNA-ribosyltransferase</fullName>
    </alternativeName>
    <alternativeName>
        <fullName evidence="7">Archaeal tRNA-guanine transglycosylase</fullName>
    </alternativeName>
</protein>
<keyword evidence="6 7" id="KW-0862">Zinc</keyword>
<dbReference type="Pfam" id="PF14810">
    <property type="entry name" value="TGT_C2"/>
    <property type="match status" value="1"/>
</dbReference>
<evidence type="ECO:0000256" key="6">
    <source>
        <dbReference type="ARBA" id="ARBA00022833"/>
    </source>
</evidence>
<dbReference type="SUPFAM" id="SSF51713">
    <property type="entry name" value="tRNA-guanine transglycosylase"/>
    <property type="match status" value="1"/>
</dbReference>
<dbReference type="Pfam" id="PF01702">
    <property type="entry name" value="TGT"/>
    <property type="match status" value="1"/>
</dbReference>
<comment type="catalytic activity">
    <reaction evidence="7">
        <text>guanosine(15) in tRNA + 7-cyano-7-carbaguanine = 7-cyano-7-carbaguanosine(15) in tRNA + guanine</text>
        <dbReference type="Rhea" id="RHEA:43164"/>
        <dbReference type="Rhea" id="RHEA-COMP:10371"/>
        <dbReference type="Rhea" id="RHEA-COMP:10372"/>
        <dbReference type="ChEBI" id="CHEBI:16235"/>
        <dbReference type="ChEBI" id="CHEBI:45075"/>
        <dbReference type="ChEBI" id="CHEBI:74269"/>
        <dbReference type="ChEBI" id="CHEBI:82850"/>
        <dbReference type="EC" id="2.4.2.48"/>
    </reaction>
</comment>
<dbReference type="InterPro" id="IPR004804">
    <property type="entry name" value="TgtA"/>
</dbReference>
<dbReference type="PANTHER" id="PTHR46499">
    <property type="entry name" value="QUEUINE TRNA-RIBOSYLTRANSFERASE"/>
    <property type="match status" value="1"/>
</dbReference>
<dbReference type="SMART" id="SM00359">
    <property type="entry name" value="PUA"/>
    <property type="match status" value="1"/>
</dbReference>
<dbReference type="PANTHER" id="PTHR46499:SF1">
    <property type="entry name" value="QUEUINE TRNA-RIBOSYLTRANSFERASE"/>
    <property type="match status" value="1"/>
</dbReference>
<keyword evidence="2 7" id="KW-0328">Glycosyltransferase</keyword>
<accession>A0A8D6PTU5</accession>
<comment type="cofactor">
    <cofactor evidence="7">
        <name>Zn(2+)</name>
        <dbReference type="ChEBI" id="CHEBI:29105"/>
    </cofactor>
    <text evidence="7">Binds 1 zinc ion per subunit.</text>
</comment>
<feature type="binding site" evidence="7">
    <location>
        <position position="125"/>
    </location>
    <ligand>
        <name>substrate</name>
    </ligand>
</feature>
<name>A0A8D6PTU5_9EURY</name>
<evidence type="ECO:0000256" key="3">
    <source>
        <dbReference type="ARBA" id="ARBA00022679"/>
    </source>
</evidence>
<dbReference type="Proteomes" id="UP000679213">
    <property type="component" value="Chromosome I"/>
</dbReference>
<keyword evidence="4 7" id="KW-0819">tRNA processing</keyword>
<dbReference type="InterPro" id="IPR050076">
    <property type="entry name" value="ArchSynthase1/Queuine_TRR"/>
</dbReference>
<dbReference type="PROSITE" id="PS50890">
    <property type="entry name" value="PUA"/>
    <property type="match status" value="1"/>
</dbReference>
<dbReference type="GO" id="GO:0002099">
    <property type="term" value="P:tRNA wobble guanine modification"/>
    <property type="evidence" value="ECO:0007669"/>
    <property type="project" value="TreeGrafter"/>
</dbReference>
<comment type="function">
    <text evidence="7">Exchanges the guanine residue with 7-cyano-7-deazaguanine (preQ0) at position 15 in the dihydrouridine loop (D-loop) of archaeal tRNAs.</text>
</comment>
<proteinExistence type="inferred from homology"/>
<dbReference type="Gene3D" id="3.10.450.90">
    <property type="entry name" value="ArcTGT, C2 domain"/>
    <property type="match status" value="1"/>
</dbReference>
<feature type="domain" description="PUA" evidence="8">
    <location>
        <begin position="580"/>
        <end position="654"/>
    </location>
</feature>
<dbReference type="InterPro" id="IPR029402">
    <property type="entry name" value="TGT_C2"/>
</dbReference>
<feature type="binding site" evidence="7">
    <location>
        <position position="282"/>
    </location>
    <ligand>
        <name>Zn(2+)</name>
        <dbReference type="ChEBI" id="CHEBI:29105"/>
    </ligand>
</feature>
<reference evidence="9 10" key="1">
    <citation type="submission" date="2020-04" db="EMBL/GenBank/DDBJ databases">
        <authorList>
            <consortium name="Genoscope - CEA"/>
            <person name="William W."/>
        </authorList>
    </citation>
    <scope>NUCLEOTIDE SEQUENCE [LARGE SCALE GENOMIC DNA]</scope>
    <source>
        <strain evidence="9 10">SG7</strain>
    </source>
</reference>
<dbReference type="HAMAP" id="MF_01634">
    <property type="entry name" value="TgtA_arch"/>
    <property type="match status" value="1"/>
</dbReference>
<evidence type="ECO:0000256" key="7">
    <source>
        <dbReference type="HAMAP-Rule" id="MF_01634"/>
    </source>
</evidence>
<dbReference type="InterPro" id="IPR002616">
    <property type="entry name" value="tRNA_ribo_trans-like"/>
</dbReference>
<dbReference type="InterPro" id="IPR002478">
    <property type="entry name" value="PUA"/>
</dbReference>
<dbReference type="InterPro" id="IPR004521">
    <property type="entry name" value="Uncharacterised_CHP00451"/>
</dbReference>
<dbReference type="RefSeq" id="WP_214399921.1">
    <property type="nucleotide sequence ID" value="NZ_LR792632.1"/>
</dbReference>
<evidence type="ECO:0000313" key="9">
    <source>
        <dbReference type="EMBL" id="CAB3290168.1"/>
    </source>
</evidence>
<dbReference type="GO" id="GO:0008270">
    <property type="term" value="F:zinc ion binding"/>
    <property type="evidence" value="ECO:0007669"/>
    <property type="project" value="UniProtKB-UniRule"/>
</dbReference>
<keyword evidence="10" id="KW-1185">Reference proteome</keyword>
<dbReference type="Gene3D" id="2.30.130.10">
    <property type="entry name" value="PUA domain"/>
    <property type="match status" value="1"/>
</dbReference>
<dbReference type="GO" id="GO:0016763">
    <property type="term" value="F:pentosyltransferase activity"/>
    <property type="evidence" value="ECO:0007669"/>
    <property type="project" value="UniProtKB-UniRule"/>
</dbReference>
<dbReference type="CDD" id="cd21149">
    <property type="entry name" value="PUA_archaeosine_TGT"/>
    <property type="match status" value="1"/>
</dbReference>
<gene>
    <name evidence="7 9" type="primary">tgtA</name>
    <name evidence="9" type="ORF">MLAUSG7_1612</name>
</gene>
<dbReference type="GO" id="GO:0003723">
    <property type="term" value="F:RNA binding"/>
    <property type="evidence" value="ECO:0007669"/>
    <property type="project" value="InterPro"/>
</dbReference>
<comment type="similarity">
    <text evidence="7">Belongs to the archaeosine tRNA-ribosyltransferase family.</text>
</comment>
<evidence type="ECO:0000256" key="5">
    <source>
        <dbReference type="ARBA" id="ARBA00022723"/>
    </source>
</evidence>
<dbReference type="SUPFAM" id="SSF88697">
    <property type="entry name" value="PUA domain-like"/>
    <property type="match status" value="1"/>
</dbReference>
<evidence type="ECO:0000313" key="10">
    <source>
        <dbReference type="Proteomes" id="UP000679213"/>
    </source>
</evidence>
<sequence>MMTFEIKSRDAMGRIGILNINGKKIETPTIMPVVHPNPKKQVVDIDLINKLADVIITNSYIIYKTKHLREIAIDKGVHKLVGFDKVIVTDSGSFQLGVYGDVDVEPLEIVEFQEMIGVDVGTILDIPTPPDVDKEIAEKDLEETLRRAKLSIELKKDRGFKLLLNGTIQGSTYLDLRRKSAKEMAKLNFDIYPIGAVVPLMEEYRYRDVVEIIINSKMYLPTNKPVHLFGCGHPMFFALAVALGCDLFDSAAYAIYAKDDRYLTERGTLHLDEIKDLKSFPCSCPVCSSYTPKELASLNKKDREKLLAEHNLYVTFEEINRIKEAIREGSLWELVEERCRSHPKLLEAYRVLKNYIDYIEKFDPVTKKSAFFYSGVESMFRPEVLRHKKRLKRIKYEKVYITTISSSVEKPYHENLNVIETDIDILIKHPVFGFVPYYIDTMYPLSQNEIPELYEFEKEINKKFYDEFIVWLKRKIGEDNILDIMTYNYYTSYFQSTKKGFNSDNLRIRKMLQYQYGYDIIDDDLINKIKVVRSKNTGRLRQVLDENNNILFTVRSNDNLLIPSERGAKLLWEKILYPRYRVVVNKEAEEFIREGRNVFAKFVVNCDEELRPYEEVLVVNEDDELLGYGTTILNGIELKEFNYGLAVKVRGGIKKVLK</sequence>
<comment type="pathway">
    <text evidence="1 7">tRNA modification; archaeosine-tRNA biosynthesis.</text>
</comment>
<dbReference type="Pfam" id="PF01472">
    <property type="entry name" value="PUA"/>
    <property type="match status" value="1"/>
</dbReference>
<feature type="binding site" evidence="7">
    <location>
        <position position="284"/>
    </location>
    <ligand>
        <name>Zn(2+)</name>
        <dbReference type="ChEBI" id="CHEBI:29105"/>
    </ligand>
</feature>
<feature type="binding site" evidence="7">
    <location>
        <position position="287"/>
    </location>
    <ligand>
        <name>Zn(2+)</name>
        <dbReference type="ChEBI" id="CHEBI:29105"/>
    </ligand>
</feature>
<dbReference type="Gene3D" id="3.90.1020.10">
    <property type="entry name" value="ArcTGT, C1 domain"/>
    <property type="match status" value="1"/>
</dbReference>
<dbReference type="Gene3D" id="3.20.20.105">
    <property type="entry name" value="Queuine tRNA-ribosyltransferase-like"/>
    <property type="match status" value="1"/>
</dbReference>
<dbReference type="EMBL" id="LR792632">
    <property type="protein sequence ID" value="CAB3290168.1"/>
    <property type="molecule type" value="Genomic_DNA"/>
</dbReference>
<dbReference type="GeneID" id="65884392"/>
<evidence type="ECO:0000259" key="8">
    <source>
        <dbReference type="SMART" id="SM00359"/>
    </source>
</evidence>
<evidence type="ECO:0000256" key="2">
    <source>
        <dbReference type="ARBA" id="ARBA00022676"/>
    </source>
</evidence>
<keyword evidence="3 7" id="KW-0808">Transferase</keyword>
<organism evidence="9 10">
    <name type="scientific">Methanocaldococcus lauensis</name>
    <dbReference type="NCBI Taxonomy" id="2546128"/>
    <lineage>
        <taxon>Archaea</taxon>
        <taxon>Methanobacteriati</taxon>
        <taxon>Methanobacteriota</taxon>
        <taxon>Methanomada group</taxon>
        <taxon>Methanococci</taxon>
        <taxon>Methanococcales</taxon>
        <taxon>Methanocaldococcaceae</taxon>
        <taxon>Methanocaldococcus</taxon>
    </lineage>
</organism>
<dbReference type="AlphaFoldDB" id="A0A8D6PTU5"/>
<keyword evidence="5 7" id="KW-0479">Metal-binding</keyword>
<dbReference type="SUPFAM" id="SSF88802">
    <property type="entry name" value="Pre-PUA domain"/>
    <property type="match status" value="1"/>
</dbReference>
<dbReference type="NCBIfam" id="TIGR00432">
    <property type="entry name" value="arcsn_tRNA_tgt"/>
    <property type="match status" value="1"/>
</dbReference>
<dbReference type="KEGG" id="mesg:MLAUSG7_1612"/>
<dbReference type="InterPro" id="IPR038250">
    <property type="entry name" value="TGT_C2_sf"/>
</dbReference>
<dbReference type="NCBIfam" id="TIGR00451">
    <property type="entry name" value="unchar_dom_2"/>
    <property type="match status" value="1"/>
</dbReference>
<dbReference type="InterPro" id="IPR038370">
    <property type="entry name" value="ArcTGT_C1_sf"/>
</dbReference>
<evidence type="ECO:0000256" key="4">
    <source>
        <dbReference type="ARBA" id="ARBA00022694"/>
    </source>
</evidence>
<dbReference type="GO" id="GO:0005737">
    <property type="term" value="C:cytoplasm"/>
    <property type="evidence" value="ECO:0007669"/>
    <property type="project" value="TreeGrafter"/>
</dbReference>
<dbReference type="InterPro" id="IPR015947">
    <property type="entry name" value="PUA-like_sf"/>
</dbReference>
<dbReference type="EC" id="2.4.2.48" evidence="7"/>
<evidence type="ECO:0000256" key="1">
    <source>
        <dbReference type="ARBA" id="ARBA00005030"/>
    </source>
</evidence>
<feature type="binding site" evidence="7">
    <location>
        <position position="196"/>
    </location>
    <ligand>
        <name>substrate</name>
    </ligand>
</feature>
<dbReference type="UniPathway" id="UPA00393"/>
<dbReference type="InterPro" id="IPR036974">
    <property type="entry name" value="PUA_sf"/>
</dbReference>
<feature type="active site" description="Nucleophile" evidence="7">
    <location>
        <position position="90"/>
    </location>
</feature>